<reference evidence="2 3" key="3">
    <citation type="submission" date="2018-09" db="EMBL/GenBank/DDBJ databases">
        <title>Giant CbK-like Caulobacter bacteriophages have genetically divergent genomes.</title>
        <authorList>
            <person name="Wilson K."/>
            <person name="Ely B."/>
        </authorList>
    </citation>
    <scope>NUCLEOTIDE SEQUENCE [LARGE SCALE GENOMIC DNA]</scope>
</reference>
<sequence length="102" mass="11314">MTAQAVLTARLDRAVAVISGDIPKSRRKVRKARRAFQRALEGMDIPTYVAWINHPDSFIALTDDVEHWAQSGITTAAQLGAYLDGCARHEARKDLMSGYLDD</sequence>
<evidence type="ECO:0000313" key="2">
    <source>
        <dbReference type="EMBL" id="AXQ69568.1"/>
    </source>
</evidence>
<proteinExistence type="predicted"/>
<dbReference type="Proteomes" id="UP000259421">
    <property type="component" value="Segment"/>
</dbReference>
<keyword evidence="3" id="KW-1185">Reference proteome</keyword>
<reference evidence="2" key="2">
    <citation type="submission" date="2018-07" db="EMBL/GenBank/DDBJ databases">
        <authorList>
            <person name="Quirk P.G."/>
            <person name="Krulwich T.A."/>
        </authorList>
    </citation>
    <scope>NUCLEOTIDE SEQUENCE</scope>
</reference>
<dbReference type="EMBL" id="MH588546">
    <property type="protein sequence ID" value="AXQ69052.1"/>
    <property type="molecule type" value="Genomic_DNA"/>
</dbReference>
<accession>A0A385EFL7</accession>
<reference evidence="3" key="1">
    <citation type="submission" date="2018-07" db="EMBL/GenBank/DDBJ databases">
        <title>Giant CbK-like Caulobacter bacteriophages have genetically divergent genomes.</title>
        <authorList>
            <person name="Wilson K.M."/>
            <person name="Ely B."/>
        </authorList>
    </citation>
    <scope>NUCLEOTIDE SEQUENCE [LARGE SCALE GENOMIC DNA]</scope>
</reference>
<evidence type="ECO:0000313" key="1">
    <source>
        <dbReference type="EMBL" id="AXQ69052.1"/>
    </source>
</evidence>
<dbReference type="EMBL" id="MH588546">
    <property type="protein sequence ID" value="AXQ69568.1"/>
    <property type="molecule type" value="Genomic_DNA"/>
</dbReference>
<evidence type="ECO:0000313" key="3">
    <source>
        <dbReference type="Proteomes" id="UP000259421"/>
    </source>
</evidence>
<gene>
    <name evidence="1" type="ORF">CcrBL9_gp028</name>
    <name evidence="2" type="ORF">CcrBL9_gp544</name>
</gene>
<name>A0A385EFL7_9CAUD</name>
<protein>
    <submittedName>
        <fullName evidence="2">Uncharacterized protein</fullName>
    </submittedName>
</protein>
<organism evidence="2 3">
    <name type="scientific">Caulobacter phage CcrBL9</name>
    <dbReference type="NCBI Taxonomy" id="2283270"/>
    <lineage>
        <taxon>Viruses</taxon>
        <taxon>Duplodnaviria</taxon>
        <taxon>Heunggongvirae</taxon>
        <taxon>Uroviricota</taxon>
        <taxon>Caudoviricetes</taxon>
        <taxon>Jeanschmidtviridae</taxon>
        <taxon>Bertelyvirus</taxon>
        <taxon>Bertelyvirus BL9</taxon>
    </lineage>
</organism>